<evidence type="ECO:0000256" key="6">
    <source>
        <dbReference type="SAM" id="Phobius"/>
    </source>
</evidence>
<feature type="transmembrane region" description="Helical" evidence="6">
    <location>
        <begin position="135"/>
        <end position="153"/>
    </location>
</feature>
<feature type="transmembrane region" description="Helical" evidence="6">
    <location>
        <begin position="208"/>
        <end position="231"/>
    </location>
</feature>
<accession>A0A2T3G0H9</accession>
<keyword evidence="5 6" id="KW-0472">Membrane</keyword>
<feature type="transmembrane region" description="Helical" evidence="6">
    <location>
        <begin position="173"/>
        <end position="196"/>
    </location>
</feature>
<evidence type="ECO:0000313" key="7">
    <source>
        <dbReference type="EMBL" id="MCB8610364.1"/>
    </source>
</evidence>
<keyword evidence="2" id="KW-1003">Cell membrane</keyword>
<dbReference type="Pfam" id="PF02690">
    <property type="entry name" value="Na_Pi_cotrans"/>
    <property type="match status" value="2"/>
</dbReference>
<dbReference type="Proteomes" id="UP001198439">
    <property type="component" value="Unassembled WGS sequence"/>
</dbReference>
<sequence>MNHVSWTSILIGLALFLFGIDYLSLSLQELSPTRLKNLLSKCTSSTFKAILIGCFITCIIQSSSATTALTVSLINANLMTFSQSIGIIMGANIGTTITAFIVGFDLFQYASFFLIIGAFCLLFSNHPKIKGLAQILFGLGCLFYGLELMSLHLEAVSELPEFIQLVTLFTNHPILAMLGGTITTALIQSSSAMIAIVQQMYHLKAISLYVSIPYIFGCNIGTTITAFLSALKANSSAKKAALFHFLFNVIGTAFFMIFLTPFYHLFLILRFYVPVPPRLQLAFIHGFFNIVSTFLVYPFYKYMISFIESCFKKNC</sequence>
<evidence type="ECO:0000256" key="2">
    <source>
        <dbReference type="ARBA" id="ARBA00022475"/>
    </source>
</evidence>
<keyword evidence="4 6" id="KW-1133">Transmembrane helix</keyword>
<comment type="caution">
    <text evidence="8">The sequence shown here is derived from an EMBL/GenBank/DDBJ whole genome shotgun (WGS) entry which is preliminary data.</text>
</comment>
<evidence type="ECO:0000256" key="5">
    <source>
        <dbReference type="ARBA" id="ARBA00023136"/>
    </source>
</evidence>
<dbReference type="EMBL" id="JAJDKZ010000016">
    <property type="protein sequence ID" value="MCB8610364.1"/>
    <property type="molecule type" value="Genomic_DNA"/>
</dbReference>
<evidence type="ECO:0000256" key="1">
    <source>
        <dbReference type="ARBA" id="ARBA00004651"/>
    </source>
</evidence>
<dbReference type="AlphaFoldDB" id="A0A2T3G0H9"/>
<keyword evidence="9" id="KW-1185">Reference proteome</keyword>
<dbReference type="GO" id="GO:0005436">
    <property type="term" value="F:sodium:phosphate symporter activity"/>
    <property type="evidence" value="ECO:0007669"/>
    <property type="project" value="InterPro"/>
</dbReference>
<dbReference type="NCBIfam" id="NF037997">
    <property type="entry name" value="Na_Pi_symport"/>
    <property type="match status" value="1"/>
</dbReference>
<proteinExistence type="predicted"/>
<comment type="subcellular location">
    <subcellularLocation>
        <location evidence="1">Cell membrane</location>
        <topology evidence="1">Multi-pass membrane protein</topology>
    </subcellularLocation>
</comment>
<gene>
    <name evidence="8" type="ORF">C7U55_05000</name>
    <name evidence="7" type="ORF">LJD69_07125</name>
</gene>
<feature type="transmembrane region" description="Helical" evidence="6">
    <location>
        <begin position="50"/>
        <end position="74"/>
    </location>
</feature>
<reference evidence="8" key="2">
    <citation type="journal article" date="2019" name="Int. J. Syst. Evol. Microbiol.">
        <title>Faecalibacillus intestinalis gen. nov., sp. nov. and Faecalibacillus faecis sp. nov., isolated from human faeces.</title>
        <authorList>
            <person name="Seo B."/>
            <person name="Jeon K."/>
            <person name="Baek I."/>
            <person name="Lee Y.M."/>
            <person name="Baek K."/>
            <person name="Ko G."/>
        </authorList>
    </citation>
    <scope>NUCLEOTIDE SEQUENCE</scope>
    <source>
        <strain evidence="8">SNUG30370</strain>
    </source>
</reference>
<evidence type="ECO:0000256" key="4">
    <source>
        <dbReference type="ARBA" id="ARBA00022989"/>
    </source>
</evidence>
<reference evidence="7" key="3">
    <citation type="submission" date="2021-10" db="EMBL/GenBank/DDBJ databases">
        <title>Collection of gut derived symbiotic bacterial strains cultured from healthy donors.</title>
        <authorList>
            <person name="Lin H."/>
            <person name="Littmann E."/>
            <person name="Kohout C."/>
            <person name="Pamer E.G."/>
        </authorList>
    </citation>
    <scope>NUCLEOTIDE SEQUENCE</scope>
    <source>
        <strain evidence="7">DFI.4.48</strain>
    </source>
</reference>
<dbReference type="GO" id="GO:0044341">
    <property type="term" value="P:sodium-dependent phosphate transport"/>
    <property type="evidence" value="ECO:0007669"/>
    <property type="project" value="InterPro"/>
</dbReference>
<feature type="transmembrane region" description="Helical" evidence="6">
    <location>
        <begin position="243"/>
        <end position="269"/>
    </location>
</feature>
<dbReference type="GO" id="GO:0005886">
    <property type="term" value="C:plasma membrane"/>
    <property type="evidence" value="ECO:0007669"/>
    <property type="project" value="UniProtKB-SubCell"/>
</dbReference>
<name>A0A2T3G0H9_9FIRM</name>
<protein>
    <submittedName>
        <fullName evidence="7">Na/Pi symporter</fullName>
    </submittedName>
</protein>
<evidence type="ECO:0000313" key="9">
    <source>
        <dbReference type="Proteomes" id="UP000241201"/>
    </source>
</evidence>
<dbReference type="Proteomes" id="UP000241201">
    <property type="component" value="Unassembled WGS sequence"/>
</dbReference>
<evidence type="ECO:0000256" key="3">
    <source>
        <dbReference type="ARBA" id="ARBA00022692"/>
    </source>
</evidence>
<dbReference type="PANTHER" id="PTHR10010:SF46">
    <property type="entry name" value="SODIUM-DEPENDENT PHOSPHATE TRANSPORT PROTEIN 2B"/>
    <property type="match status" value="1"/>
</dbReference>
<feature type="transmembrane region" description="Helical" evidence="6">
    <location>
        <begin position="106"/>
        <end position="123"/>
    </location>
</feature>
<reference evidence="9" key="1">
    <citation type="submission" date="2018-03" db="EMBL/GenBank/DDBJ databases">
        <title>Lachnoclostridium SNUG30370 gen.nov., sp.nov., isolated from human faeces.</title>
        <authorList>
            <person name="Seo B."/>
            <person name="Jeon K."/>
            <person name="Ko G."/>
        </authorList>
    </citation>
    <scope>NUCLEOTIDE SEQUENCE [LARGE SCALE GENOMIC DNA]</scope>
    <source>
        <strain evidence="9">SNUG30370</strain>
    </source>
</reference>
<dbReference type="GeneID" id="77470454"/>
<dbReference type="PANTHER" id="PTHR10010">
    <property type="entry name" value="SOLUTE CARRIER FAMILY 34 SODIUM PHOSPHATE , MEMBER 2-RELATED"/>
    <property type="match status" value="1"/>
</dbReference>
<feature type="transmembrane region" description="Helical" evidence="6">
    <location>
        <begin position="81"/>
        <end position="100"/>
    </location>
</feature>
<keyword evidence="3 6" id="KW-0812">Transmembrane</keyword>
<organism evidence="8 9">
    <name type="scientific">Faecalibacillus faecis</name>
    <dbReference type="NCBI Taxonomy" id="1982628"/>
    <lineage>
        <taxon>Bacteria</taxon>
        <taxon>Bacillati</taxon>
        <taxon>Bacillota</taxon>
        <taxon>Erysipelotrichia</taxon>
        <taxon>Erysipelotrichales</taxon>
        <taxon>Coprobacillaceae</taxon>
        <taxon>Faecalibacillus</taxon>
    </lineage>
</organism>
<dbReference type="EMBL" id="PYLP01000004">
    <property type="protein sequence ID" value="PST41003.1"/>
    <property type="molecule type" value="Genomic_DNA"/>
</dbReference>
<dbReference type="RefSeq" id="WP_106987617.1">
    <property type="nucleotide sequence ID" value="NZ_DBGCOW010000081.1"/>
</dbReference>
<evidence type="ECO:0000313" key="8">
    <source>
        <dbReference type="EMBL" id="PST41003.1"/>
    </source>
</evidence>
<dbReference type="InterPro" id="IPR003841">
    <property type="entry name" value="Na/Pi_transpt"/>
</dbReference>
<feature type="transmembrane region" description="Helical" evidence="6">
    <location>
        <begin position="281"/>
        <end position="300"/>
    </location>
</feature>